<dbReference type="EMBL" id="KZ852033">
    <property type="protein sequence ID" value="RDH38676.1"/>
    <property type="molecule type" value="Genomic_DNA"/>
</dbReference>
<name>A0A3F3QJ29_9EURO</name>
<evidence type="ECO:0000313" key="1">
    <source>
        <dbReference type="EMBL" id="RDH38676.1"/>
    </source>
</evidence>
<accession>A0A3F3QJ29</accession>
<gene>
    <name evidence="1" type="ORF">BDQ94DRAFT_134411</name>
</gene>
<organism evidence="1 2">
    <name type="scientific">Aspergillus welwitschiae</name>
    <dbReference type="NCBI Taxonomy" id="1341132"/>
    <lineage>
        <taxon>Eukaryota</taxon>
        <taxon>Fungi</taxon>
        <taxon>Dikarya</taxon>
        <taxon>Ascomycota</taxon>
        <taxon>Pezizomycotina</taxon>
        <taxon>Eurotiomycetes</taxon>
        <taxon>Eurotiomycetidae</taxon>
        <taxon>Eurotiales</taxon>
        <taxon>Aspergillaceae</taxon>
        <taxon>Aspergillus</taxon>
        <taxon>Aspergillus subgen. Circumdati</taxon>
    </lineage>
</organism>
<dbReference type="Proteomes" id="UP000253729">
    <property type="component" value="Unassembled WGS sequence"/>
</dbReference>
<sequence>MASVQGTRCVSMARLLLTTCRNFLLEEGIQGSDAVAKKIYLKAMTMIAWCRMNFKDDDKSECD</sequence>
<reference evidence="1 2" key="1">
    <citation type="submission" date="2018-07" db="EMBL/GenBank/DDBJ databases">
        <title>The genomes of Aspergillus section Nigri reveals drivers in fungal speciation.</title>
        <authorList>
            <consortium name="DOE Joint Genome Institute"/>
            <person name="Vesth T.C."/>
            <person name="Nybo J."/>
            <person name="Theobald S."/>
            <person name="Brandl J."/>
            <person name="Frisvad J.C."/>
            <person name="Nielsen K.F."/>
            <person name="Lyhne E.K."/>
            <person name="Kogle M.E."/>
            <person name="Kuo A."/>
            <person name="Riley R."/>
            <person name="Clum A."/>
            <person name="Nolan M."/>
            <person name="Lipzen A."/>
            <person name="Salamov A."/>
            <person name="Henrissat B."/>
            <person name="Wiebenga A."/>
            <person name="De vries R.P."/>
            <person name="Grigoriev I.V."/>
            <person name="Mortensen U.H."/>
            <person name="Andersen M.R."/>
            <person name="Baker S.E."/>
        </authorList>
    </citation>
    <scope>NUCLEOTIDE SEQUENCE [LARGE SCALE GENOMIC DNA]</scope>
    <source>
        <strain evidence="1 2">CBS 139.54b</strain>
    </source>
</reference>
<keyword evidence="2" id="KW-1185">Reference proteome</keyword>
<proteinExistence type="predicted"/>
<evidence type="ECO:0000313" key="2">
    <source>
        <dbReference type="Proteomes" id="UP000253729"/>
    </source>
</evidence>
<protein>
    <submittedName>
        <fullName evidence="1">Uncharacterized protein</fullName>
    </submittedName>
</protein>
<dbReference type="AlphaFoldDB" id="A0A3F3QJ29"/>
<dbReference type="RefSeq" id="XP_026631698.1">
    <property type="nucleotide sequence ID" value="XM_026764460.1"/>
</dbReference>
<dbReference type="GeneID" id="38132816"/>